<evidence type="ECO:0000313" key="1">
    <source>
        <dbReference type="EMBL" id="KIL23748.1"/>
    </source>
</evidence>
<gene>
    <name evidence="1" type="ORF">B4127_2681</name>
</gene>
<dbReference type="AlphaFoldDB" id="A0AB34R0B1"/>
<protein>
    <submittedName>
        <fullName evidence="1">Uncharacterized protein</fullName>
    </submittedName>
</protein>
<dbReference type="EMBL" id="JXCL01000007">
    <property type="protein sequence ID" value="KIL23748.1"/>
    <property type="molecule type" value="Genomic_DNA"/>
</dbReference>
<dbReference type="RefSeq" id="WP_319610215.1">
    <property type="nucleotide sequence ID" value="NZ_JAMYEF010000003.1"/>
</dbReference>
<dbReference type="Proteomes" id="UP000031978">
    <property type="component" value="Unassembled WGS sequence"/>
</dbReference>
<comment type="caution">
    <text evidence="1">The sequence shown here is derived from an EMBL/GenBank/DDBJ whole genome shotgun (WGS) entry which is preliminary data.</text>
</comment>
<name>A0AB34R0B1_BACPU</name>
<accession>A0AB34R0B1</accession>
<evidence type="ECO:0000313" key="2">
    <source>
        <dbReference type="Proteomes" id="UP000031978"/>
    </source>
</evidence>
<organism evidence="1 2">
    <name type="scientific">Bacillus pumilus</name>
    <name type="common">Bacillus mesentericus</name>
    <dbReference type="NCBI Taxonomy" id="1408"/>
    <lineage>
        <taxon>Bacteria</taxon>
        <taxon>Bacillati</taxon>
        <taxon>Bacillota</taxon>
        <taxon>Bacilli</taxon>
        <taxon>Bacillales</taxon>
        <taxon>Bacillaceae</taxon>
        <taxon>Bacillus</taxon>
    </lineage>
</organism>
<reference evidence="1 2" key="1">
    <citation type="submission" date="2014-12" db="EMBL/GenBank/DDBJ databases">
        <title>Draft Genome Sequences of Five Spore-Forming Food Isolates of Bacillus pumilus.</title>
        <authorList>
            <person name="de Jong A."/>
            <person name="van Heel A.J."/>
            <person name="Montalban-Lopez M."/>
            <person name="Krawczyk A.O."/>
            <person name="Berendsen E.M."/>
            <person name="Wells-Bennik M."/>
            <person name="Kuipers O.P."/>
        </authorList>
    </citation>
    <scope>NUCLEOTIDE SEQUENCE [LARGE SCALE GENOMIC DNA]</scope>
    <source>
        <strain evidence="1 2">B4127</strain>
    </source>
</reference>
<proteinExistence type="predicted"/>
<sequence length="42" mass="4895">MRNALIDMYGSCTHLGERPIIFEVIKQNTFYQGDIQDLQGDY</sequence>